<dbReference type="PANTHER" id="PTHR33018:SF34">
    <property type="entry name" value="OS02G0472350 PROTEIN"/>
    <property type="match status" value="1"/>
</dbReference>
<keyword evidence="2" id="KW-1185">Reference proteome</keyword>
<sequence length="244" mass="28691">MMTFDIPNVATLKHKCLSAVAEDFYDFKTKLTFRYIYGSKKNEDPRELYKAIDENTWRHFVESRTSEGWKPKKRTTQGATRLRMLLLRKAKGKKTHVIIDVFSGHASGRNGDLFISYLGVLARDRIFILIPSFDHVSEVQRNMIWQDLMMTFDIPNVATLKHKCLSAVAEDFYDFKTKLTFRYIYGSKKNEDPRELYKAIDENTWRHFVESRTSEGWKQKRTKAQAISAQNKNMHLLFIVSWCV</sequence>
<dbReference type="PANTHER" id="PTHR33018">
    <property type="entry name" value="OS10G0338966 PROTEIN-RELATED"/>
    <property type="match status" value="1"/>
</dbReference>
<evidence type="ECO:0000313" key="1">
    <source>
        <dbReference type="EMBL" id="QCD86535.1"/>
    </source>
</evidence>
<accession>A0A4D6LDY7</accession>
<dbReference type="Proteomes" id="UP000501690">
    <property type="component" value="Linkage Group LG3"/>
</dbReference>
<reference evidence="1 2" key="1">
    <citation type="submission" date="2019-04" db="EMBL/GenBank/DDBJ databases">
        <title>An improved genome assembly and genetic linkage map for asparagus bean, Vigna unguiculata ssp. sesquipedialis.</title>
        <authorList>
            <person name="Xia Q."/>
            <person name="Zhang R."/>
            <person name="Dong Y."/>
        </authorList>
    </citation>
    <scope>NUCLEOTIDE SEQUENCE [LARGE SCALE GENOMIC DNA]</scope>
    <source>
        <tissue evidence="1">Leaf</tissue>
    </source>
</reference>
<gene>
    <name evidence="1" type="ORF">DEO72_LG3g1058</name>
</gene>
<evidence type="ECO:0000313" key="2">
    <source>
        <dbReference type="Proteomes" id="UP000501690"/>
    </source>
</evidence>
<evidence type="ECO:0008006" key="3">
    <source>
        <dbReference type="Google" id="ProtNLM"/>
    </source>
</evidence>
<dbReference type="AlphaFoldDB" id="A0A4D6LDY7"/>
<protein>
    <recommendedName>
        <fullName evidence="3">Transposase</fullName>
    </recommendedName>
</protein>
<dbReference type="EMBL" id="CP039347">
    <property type="protein sequence ID" value="QCD86535.1"/>
    <property type="molecule type" value="Genomic_DNA"/>
</dbReference>
<organism evidence="1 2">
    <name type="scientific">Vigna unguiculata</name>
    <name type="common">Cowpea</name>
    <dbReference type="NCBI Taxonomy" id="3917"/>
    <lineage>
        <taxon>Eukaryota</taxon>
        <taxon>Viridiplantae</taxon>
        <taxon>Streptophyta</taxon>
        <taxon>Embryophyta</taxon>
        <taxon>Tracheophyta</taxon>
        <taxon>Spermatophyta</taxon>
        <taxon>Magnoliopsida</taxon>
        <taxon>eudicotyledons</taxon>
        <taxon>Gunneridae</taxon>
        <taxon>Pentapetalae</taxon>
        <taxon>rosids</taxon>
        <taxon>fabids</taxon>
        <taxon>Fabales</taxon>
        <taxon>Fabaceae</taxon>
        <taxon>Papilionoideae</taxon>
        <taxon>50 kb inversion clade</taxon>
        <taxon>NPAAA clade</taxon>
        <taxon>indigoferoid/millettioid clade</taxon>
        <taxon>Phaseoleae</taxon>
        <taxon>Vigna</taxon>
    </lineage>
</organism>
<name>A0A4D6LDY7_VIGUN</name>
<proteinExistence type="predicted"/>